<gene>
    <name evidence="1" type="ORF">CcrSC_gp446</name>
</gene>
<reference evidence="1" key="2">
    <citation type="submission" date="2021-07" db="EMBL/GenBank/DDBJ databases">
        <title>Giant CbK-like Caulobacter bacteriophages have genetically divergent genomes.</title>
        <authorList>
            <person name="Wilson K."/>
            <person name="Ely B."/>
        </authorList>
    </citation>
    <scope>NUCLEOTIDE SEQUENCE</scope>
</reference>
<protein>
    <submittedName>
        <fullName evidence="1">Uncharacterized protein</fullName>
    </submittedName>
</protein>
<evidence type="ECO:0000313" key="1">
    <source>
        <dbReference type="EMBL" id="AXQ70028.1"/>
    </source>
</evidence>
<sequence>MTDSYYTEDGDEYAERAAHCEGMLGFFREAEQEIARLYPPIDRALNEASYTMSEIGLWIDQEGGISIPAIIQAWALVETLRRNGGQFPSKLRM</sequence>
<name>A0A385EGJ6_9CAUD</name>
<keyword evidence="2" id="KW-1185">Reference proteome</keyword>
<accession>A0A385EGJ6</accession>
<evidence type="ECO:0000313" key="2">
    <source>
        <dbReference type="Proteomes" id="UP000259683"/>
    </source>
</evidence>
<reference evidence="1" key="1">
    <citation type="submission" date="2018-07" db="EMBL/GenBank/DDBJ databases">
        <authorList>
            <person name="Wilson K.M."/>
            <person name="Ely B."/>
        </authorList>
    </citation>
    <scope>NUCLEOTIDE SEQUENCE</scope>
</reference>
<proteinExistence type="predicted"/>
<dbReference type="Proteomes" id="UP000259683">
    <property type="component" value="Segment"/>
</dbReference>
<dbReference type="EMBL" id="MH588547">
    <property type="protein sequence ID" value="AXQ70028.1"/>
    <property type="molecule type" value="Genomic_DNA"/>
</dbReference>
<organism evidence="1 2">
    <name type="scientific">Caulobacter phage CcrSC</name>
    <dbReference type="NCBI Taxonomy" id="2283272"/>
    <lineage>
        <taxon>Viruses</taxon>
        <taxon>Duplodnaviria</taxon>
        <taxon>Heunggongvirae</taxon>
        <taxon>Uroviricota</taxon>
        <taxon>Caudoviricetes</taxon>
        <taxon>Jeanschmidtviridae</taxon>
        <taxon>Bertelyvirus</taxon>
        <taxon>Bertelyvirus SC</taxon>
    </lineage>
</organism>